<keyword evidence="7" id="KW-1185">Reference proteome</keyword>
<organism evidence="6 7">
    <name type="scientific">Palleronia abyssalis</name>
    <dbReference type="NCBI Taxonomy" id="1501240"/>
    <lineage>
        <taxon>Bacteria</taxon>
        <taxon>Pseudomonadati</taxon>
        <taxon>Pseudomonadota</taxon>
        <taxon>Alphaproteobacteria</taxon>
        <taxon>Rhodobacterales</taxon>
        <taxon>Roseobacteraceae</taxon>
        <taxon>Palleronia</taxon>
    </lineage>
</organism>
<evidence type="ECO:0000256" key="1">
    <source>
        <dbReference type="ARBA" id="ARBA00004141"/>
    </source>
</evidence>
<evidence type="ECO:0000256" key="5">
    <source>
        <dbReference type="SAM" id="Phobius"/>
    </source>
</evidence>
<dbReference type="AlphaFoldDB" id="A0A2R8BU25"/>
<feature type="transmembrane region" description="Helical" evidence="5">
    <location>
        <begin position="266"/>
        <end position="288"/>
    </location>
</feature>
<sequence>MIETRPARIAVTAVFALNGALFGVWAARIPVFVDRFALSHDQLGLLLLCIAGGAIVAFPLAGRLSDKLGAARVTKALLVLYPLAFAVLPLAPTVPLLALALAVWGATYGAMDVAMNGWGAEVEATYPAPIMSTFHAAYSLGAFLGAGVAAGAAWGGIGPGLLFPVLAVLGALATARLARVPWTSHLSEDGPAFSLPRGPLLLVGIMAFASAVGEGGVADWSAVYLTGMPGTTEASAALGFAAFSITMVVMRLYGDRVIVALGKVRAARLSGISAALGVGVVVAAPGVLPALPGFVLMGLGYALIFPLAVTRAASDPVVPPGRAIAGVATLGYGGALLGPVLIGWIAGATSLTVGLALIGLLALVIVACADVLRP</sequence>
<proteinExistence type="predicted"/>
<feature type="transmembrane region" description="Helical" evidence="5">
    <location>
        <begin position="42"/>
        <end position="61"/>
    </location>
</feature>
<keyword evidence="2 5" id="KW-0812">Transmembrane</keyword>
<keyword evidence="3 5" id="KW-1133">Transmembrane helix</keyword>
<gene>
    <name evidence="6" type="primary">ybjJ</name>
    <name evidence="6" type="ORF">PAA8504_01465</name>
</gene>
<name>A0A2R8BU25_9RHOB</name>
<feature type="transmembrane region" description="Helical" evidence="5">
    <location>
        <begin position="73"/>
        <end position="91"/>
    </location>
</feature>
<dbReference type="OrthoDB" id="9810941at2"/>
<dbReference type="Proteomes" id="UP000244912">
    <property type="component" value="Unassembled WGS sequence"/>
</dbReference>
<dbReference type="PANTHER" id="PTHR23514:SF13">
    <property type="entry name" value="INNER MEMBRANE PROTEIN YBJJ"/>
    <property type="match status" value="1"/>
</dbReference>
<accession>A0A2R8BU25</accession>
<dbReference type="SUPFAM" id="SSF103473">
    <property type="entry name" value="MFS general substrate transporter"/>
    <property type="match status" value="1"/>
</dbReference>
<evidence type="ECO:0000256" key="4">
    <source>
        <dbReference type="ARBA" id="ARBA00023136"/>
    </source>
</evidence>
<evidence type="ECO:0000313" key="7">
    <source>
        <dbReference type="Proteomes" id="UP000244912"/>
    </source>
</evidence>
<reference evidence="6 7" key="1">
    <citation type="submission" date="2018-03" db="EMBL/GenBank/DDBJ databases">
        <authorList>
            <person name="Keele B.F."/>
        </authorList>
    </citation>
    <scope>NUCLEOTIDE SEQUENCE [LARGE SCALE GENOMIC DNA]</scope>
    <source>
        <strain evidence="6 7">CECT 8504</strain>
    </source>
</reference>
<dbReference type="Gene3D" id="1.20.1250.20">
    <property type="entry name" value="MFS general substrate transporter like domains"/>
    <property type="match status" value="1"/>
</dbReference>
<keyword evidence="4 5" id="KW-0472">Membrane</keyword>
<dbReference type="InterPro" id="IPR051788">
    <property type="entry name" value="MFS_Transporter"/>
</dbReference>
<evidence type="ECO:0000313" key="6">
    <source>
        <dbReference type="EMBL" id="SPJ23652.1"/>
    </source>
</evidence>
<evidence type="ECO:0000256" key="3">
    <source>
        <dbReference type="ARBA" id="ARBA00022989"/>
    </source>
</evidence>
<dbReference type="PANTHER" id="PTHR23514">
    <property type="entry name" value="BYPASS OF STOP CODON PROTEIN 6"/>
    <property type="match status" value="1"/>
</dbReference>
<feature type="transmembrane region" description="Helical" evidence="5">
    <location>
        <begin position="294"/>
        <end position="312"/>
    </location>
</feature>
<comment type="subcellular location">
    <subcellularLocation>
        <location evidence="1">Membrane</location>
        <topology evidence="1">Multi-pass membrane protein</topology>
    </subcellularLocation>
</comment>
<feature type="transmembrane region" description="Helical" evidence="5">
    <location>
        <begin position="161"/>
        <end position="178"/>
    </location>
</feature>
<dbReference type="EMBL" id="ONZF01000002">
    <property type="protein sequence ID" value="SPJ23652.1"/>
    <property type="molecule type" value="Genomic_DNA"/>
</dbReference>
<protein>
    <submittedName>
        <fullName evidence="6">Inner membrane protein YbjJ</fullName>
    </submittedName>
</protein>
<feature type="transmembrane region" description="Helical" evidence="5">
    <location>
        <begin position="199"/>
        <end position="222"/>
    </location>
</feature>
<evidence type="ECO:0000256" key="2">
    <source>
        <dbReference type="ARBA" id="ARBA00022692"/>
    </source>
</evidence>
<dbReference type="Pfam" id="PF07690">
    <property type="entry name" value="MFS_1"/>
    <property type="match status" value="1"/>
</dbReference>
<dbReference type="InterPro" id="IPR011701">
    <property type="entry name" value="MFS"/>
</dbReference>
<dbReference type="GO" id="GO:0022857">
    <property type="term" value="F:transmembrane transporter activity"/>
    <property type="evidence" value="ECO:0007669"/>
    <property type="project" value="InterPro"/>
</dbReference>
<dbReference type="InterPro" id="IPR036259">
    <property type="entry name" value="MFS_trans_sf"/>
</dbReference>
<feature type="transmembrane region" description="Helical" evidence="5">
    <location>
        <begin position="324"/>
        <end position="345"/>
    </location>
</feature>
<feature type="transmembrane region" description="Helical" evidence="5">
    <location>
        <begin position="234"/>
        <end position="254"/>
    </location>
</feature>
<feature type="transmembrane region" description="Helical" evidence="5">
    <location>
        <begin position="351"/>
        <end position="372"/>
    </location>
</feature>
<dbReference type="GO" id="GO:0016020">
    <property type="term" value="C:membrane"/>
    <property type="evidence" value="ECO:0007669"/>
    <property type="project" value="UniProtKB-SubCell"/>
</dbReference>
<dbReference type="CDD" id="cd17393">
    <property type="entry name" value="MFS_MosC_like"/>
    <property type="match status" value="1"/>
</dbReference>